<evidence type="ECO:0000313" key="1">
    <source>
        <dbReference type="EMBL" id="KKN92418.1"/>
    </source>
</evidence>
<reference evidence="1" key="1">
    <citation type="journal article" date="2015" name="Nature">
        <title>Complex archaea that bridge the gap between prokaryotes and eukaryotes.</title>
        <authorList>
            <person name="Spang A."/>
            <person name="Saw J.H."/>
            <person name="Jorgensen S.L."/>
            <person name="Zaremba-Niedzwiedzka K."/>
            <person name="Martijn J."/>
            <person name="Lind A.E."/>
            <person name="van Eijk R."/>
            <person name="Schleper C."/>
            <person name="Guy L."/>
            <person name="Ettema T.J."/>
        </authorList>
    </citation>
    <scope>NUCLEOTIDE SEQUENCE</scope>
</reference>
<dbReference type="EMBL" id="LAZR01000095">
    <property type="protein sequence ID" value="KKN92418.1"/>
    <property type="molecule type" value="Genomic_DNA"/>
</dbReference>
<sequence length="172" mass="20410">MAFYVGSYLILQDSIDLKHDSDNWELPDTTAHQGHMGQTSNVEELLIKPEDMDLLPTQIQFGIDEWSADEGFSPDHEAFRQFYVRDEAFYVRGFVPRDYWTPTFYPAGNFYVRGFTPIDYWTPMFYPAGNFYVRNFVPTDHWVPMFYQTGNFYVRNFTPTDLWSEFYPADYS</sequence>
<proteinExistence type="predicted"/>
<comment type="caution">
    <text evidence="1">The sequence shown here is derived from an EMBL/GenBank/DDBJ whole genome shotgun (WGS) entry which is preliminary data.</text>
</comment>
<protein>
    <submittedName>
        <fullName evidence="1">Uncharacterized protein</fullName>
    </submittedName>
</protein>
<dbReference type="AlphaFoldDB" id="A0A0F9XK27"/>
<organism evidence="1">
    <name type="scientific">marine sediment metagenome</name>
    <dbReference type="NCBI Taxonomy" id="412755"/>
    <lineage>
        <taxon>unclassified sequences</taxon>
        <taxon>metagenomes</taxon>
        <taxon>ecological metagenomes</taxon>
    </lineage>
</organism>
<name>A0A0F9XK27_9ZZZZ</name>
<gene>
    <name evidence="1" type="ORF">LCGC14_0209090</name>
</gene>
<accession>A0A0F9XK27</accession>